<organism evidence="2">
    <name type="scientific">viral metagenome</name>
    <dbReference type="NCBI Taxonomy" id="1070528"/>
    <lineage>
        <taxon>unclassified sequences</taxon>
        <taxon>metagenomes</taxon>
        <taxon>organismal metagenomes</taxon>
    </lineage>
</organism>
<proteinExistence type="predicted"/>
<reference evidence="2" key="1">
    <citation type="journal article" date="2020" name="Nature">
        <title>Giant virus diversity and host interactions through global metagenomics.</title>
        <authorList>
            <person name="Schulz F."/>
            <person name="Roux S."/>
            <person name="Paez-Espino D."/>
            <person name="Jungbluth S."/>
            <person name="Walsh D.A."/>
            <person name="Denef V.J."/>
            <person name="McMahon K.D."/>
            <person name="Konstantinidis K.T."/>
            <person name="Eloe-Fadrosh E.A."/>
            <person name="Kyrpides N.C."/>
            <person name="Woyke T."/>
        </authorList>
    </citation>
    <scope>NUCLEOTIDE SEQUENCE</scope>
    <source>
        <strain evidence="2">GVMAG-M-3300000115-19</strain>
    </source>
</reference>
<protein>
    <submittedName>
        <fullName evidence="2">Uncharacterized protein</fullName>
    </submittedName>
</protein>
<dbReference type="AlphaFoldDB" id="A0A6C0EF93"/>
<evidence type="ECO:0000256" key="1">
    <source>
        <dbReference type="SAM" id="MobiDB-lite"/>
    </source>
</evidence>
<dbReference type="EMBL" id="MN738843">
    <property type="protein sequence ID" value="QHT27867.1"/>
    <property type="molecule type" value="Genomic_DNA"/>
</dbReference>
<name>A0A6C0EF93_9ZZZZ</name>
<accession>A0A6C0EF93</accession>
<evidence type="ECO:0000313" key="2">
    <source>
        <dbReference type="EMBL" id="QHT27867.1"/>
    </source>
</evidence>
<sequence length="325" mass="36846">MSFNNEEIEGIKIVTDLDTNETVKTTTKTVKEIKNTLSAESFVDIKKTPTKIIVDALKKFEDDTHVKYKEELDDTDSIFHNIKDSFRGMDLDVSNIMLYAARTMEMVEIFKSGDGLEKKHIVMNIIFKFIDDNLEISNDDKEFIRFMLESLIETILKTSKKEIDLASKDNKGKGSKNNKGKGVEKKGKMKSKANNNMNLSIGQIVESLIDKCVTIIRTNKYKADNVIINIPIMAGMVMSLVDNYNYLNGNEKKTVVVKVIQKLITHKIPKLVELDDSHKRKLNLVSQIIPNVIDVLIDVAKGRYEINEVLDNVCGLFSCCKGKKN</sequence>
<feature type="region of interest" description="Disordered" evidence="1">
    <location>
        <begin position="167"/>
        <end position="189"/>
    </location>
</feature>